<dbReference type="RefSeq" id="YP_009818464.1">
    <property type="nucleotide sequence ID" value="NC_048139.1"/>
</dbReference>
<keyword evidence="2" id="KW-1185">Reference proteome</keyword>
<dbReference type="KEGG" id="vg:55009806"/>
<gene>
    <name evidence="1" type="primary">28</name>
    <name evidence="1" type="ORF">SEA_HIYAA_28</name>
</gene>
<evidence type="ECO:0000313" key="2">
    <source>
        <dbReference type="Proteomes" id="UP000287372"/>
    </source>
</evidence>
<reference evidence="1 2" key="1">
    <citation type="submission" date="2018-12" db="EMBL/GenBank/DDBJ databases">
        <authorList>
            <person name="Lieu J.K."/>
            <person name="Tian C.Z."/>
            <person name="Hsaio W.J."/>
            <person name="Shaffer C.D."/>
            <person name="Weston-Hafer K.A."/>
            <person name="Russell D.A."/>
            <person name="Pope W.H."/>
            <person name="Jacobs-Sera D."/>
            <person name="Hendrix R.W."/>
            <person name="Hatfull G.F."/>
        </authorList>
    </citation>
    <scope>NUCLEOTIDE SEQUENCE [LARGE SCALE GENOMIC DNA]</scope>
</reference>
<evidence type="ECO:0000313" key="1">
    <source>
        <dbReference type="EMBL" id="AZS06668.1"/>
    </source>
</evidence>
<dbReference type="Proteomes" id="UP000287372">
    <property type="component" value="Segment"/>
</dbReference>
<name>A0A3S9U8R8_9CAUD</name>
<proteinExistence type="predicted"/>
<dbReference type="InterPro" id="IPR056037">
    <property type="entry name" value="DUF7620"/>
</dbReference>
<protein>
    <submittedName>
        <fullName evidence="1">Uncharacterized protein</fullName>
    </submittedName>
</protein>
<sequence length="79" mass="9018">MVWFLGRKRKTHDRPSAHVPLKKNEGELEARRAVRESAARQDAVTGQRRIVERVVDSLAEVRRNNHFGDNIRAAMGGDK</sequence>
<dbReference type="EMBL" id="MK279841">
    <property type="protein sequence ID" value="AZS06668.1"/>
    <property type="molecule type" value="Genomic_DNA"/>
</dbReference>
<accession>A0A3S9U8R8</accession>
<dbReference type="GeneID" id="55009806"/>
<organism evidence="1 2">
    <name type="scientific">Streptomyces phage Hiyaa</name>
    <dbReference type="NCBI Taxonomy" id="2499072"/>
    <lineage>
        <taxon>Viruses</taxon>
        <taxon>Duplodnaviria</taxon>
        <taxon>Heunggongvirae</taxon>
        <taxon>Uroviricota</taxon>
        <taxon>Caudoviricetes</taxon>
        <taxon>Hiyaavirus</taxon>
        <taxon>Hiyaavirus hiyaa</taxon>
    </lineage>
</organism>
<dbReference type="Pfam" id="PF24596">
    <property type="entry name" value="DUF7620"/>
    <property type="match status" value="1"/>
</dbReference>